<accession>A0A3B0WX36</accession>
<gene>
    <name evidence="1" type="ORF">MNBD_GAMMA11-1290</name>
</gene>
<organism evidence="1">
    <name type="scientific">hydrothermal vent metagenome</name>
    <dbReference type="NCBI Taxonomy" id="652676"/>
    <lineage>
        <taxon>unclassified sequences</taxon>
        <taxon>metagenomes</taxon>
        <taxon>ecological metagenomes</taxon>
    </lineage>
</organism>
<evidence type="ECO:0000313" key="1">
    <source>
        <dbReference type="EMBL" id="VAW60071.1"/>
    </source>
</evidence>
<name>A0A3B0WX36_9ZZZZ</name>
<proteinExistence type="predicted"/>
<protein>
    <submittedName>
        <fullName evidence="1">Uncharacterized protein</fullName>
    </submittedName>
</protein>
<dbReference type="AlphaFoldDB" id="A0A3B0WX36"/>
<sequence length="71" mass="7920">MPSSKAWGKSSVSIEQQGMLEIVTCLLTRLFLVKTSGKLGLDEDKNLQQQKHEKKLQHYCDVSGAIGLRAF</sequence>
<dbReference type="EMBL" id="UOFG01000107">
    <property type="protein sequence ID" value="VAW60071.1"/>
    <property type="molecule type" value="Genomic_DNA"/>
</dbReference>
<reference evidence="1" key="1">
    <citation type="submission" date="2018-06" db="EMBL/GenBank/DDBJ databases">
        <authorList>
            <person name="Zhirakovskaya E."/>
        </authorList>
    </citation>
    <scope>NUCLEOTIDE SEQUENCE</scope>
</reference>